<dbReference type="EMBL" id="WJQU01003467">
    <property type="protein sequence ID" value="KAJ6624622.1"/>
    <property type="molecule type" value="Genomic_DNA"/>
</dbReference>
<keyword evidence="3 6" id="KW-1133">Transmembrane helix</keyword>
<evidence type="ECO:0000256" key="4">
    <source>
        <dbReference type="ARBA" id="ARBA00023136"/>
    </source>
</evidence>
<evidence type="ECO:0000313" key="8">
    <source>
        <dbReference type="Proteomes" id="UP001151699"/>
    </source>
</evidence>
<feature type="transmembrane region" description="Helical" evidence="6">
    <location>
        <begin position="82"/>
        <end position="102"/>
    </location>
</feature>
<dbReference type="AlphaFoldDB" id="A0A9Q0MIS8"/>
<evidence type="ECO:0000256" key="1">
    <source>
        <dbReference type="ARBA" id="ARBA00004141"/>
    </source>
</evidence>
<keyword evidence="2 6" id="KW-0812">Transmembrane</keyword>
<dbReference type="Proteomes" id="UP001151699">
    <property type="component" value="Unassembled WGS sequence"/>
</dbReference>
<dbReference type="GO" id="GO:0016020">
    <property type="term" value="C:membrane"/>
    <property type="evidence" value="ECO:0007669"/>
    <property type="project" value="UniProtKB-SubCell"/>
</dbReference>
<keyword evidence="8" id="KW-1185">Reference proteome</keyword>
<evidence type="ECO:0000256" key="3">
    <source>
        <dbReference type="ARBA" id="ARBA00022989"/>
    </source>
</evidence>
<dbReference type="InterPro" id="IPR002293">
    <property type="entry name" value="AA/rel_permease1"/>
</dbReference>
<feature type="transmembrane region" description="Helical" evidence="6">
    <location>
        <begin position="114"/>
        <end position="136"/>
    </location>
</feature>
<feature type="region of interest" description="Disordered" evidence="5">
    <location>
        <begin position="48"/>
        <end position="73"/>
    </location>
</feature>
<protein>
    <submittedName>
        <fullName evidence="7">B(0,+)-type amino acid transporter 1</fullName>
    </submittedName>
</protein>
<accession>A0A9Q0MIS8</accession>
<comment type="caution">
    <text evidence="7">The sequence shown here is derived from an EMBL/GenBank/DDBJ whole genome shotgun (WGS) entry which is preliminary data.</text>
</comment>
<name>A0A9Q0MIS8_9DIPT</name>
<dbReference type="PANTHER" id="PTHR11785:SF512">
    <property type="entry name" value="SOBREMESA, ISOFORM B"/>
    <property type="match status" value="1"/>
</dbReference>
<evidence type="ECO:0000256" key="5">
    <source>
        <dbReference type="SAM" id="MobiDB-lite"/>
    </source>
</evidence>
<evidence type="ECO:0000256" key="2">
    <source>
        <dbReference type="ARBA" id="ARBA00022692"/>
    </source>
</evidence>
<dbReference type="Gene3D" id="1.20.1740.10">
    <property type="entry name" value="Amino acid/polyamine transporter I"/>
    <property type="match status" value="1"/>
</dbReference>
<feature type="transmembrane region" description="Helical" evidence="6">
    <location>
        <begin position="148"/>
        <end position="168"/>
    </location>
</feature>
<dbReference type="InterPro" id="IPR050598">
    <property type="entry name" value="AminoAcid_Transporter"/>
</dbReference>
<feature type="non-terminal residue" evidence="7">
    <location>
        <position position="301"/>
    </location>
</feature>
<sequence length="301" mass="32299">MKVDRSSGCQACKSCISMLFIQQQQIYTTTLMDIMCQLKTHLNTSKMGQQGQRVPTGILGQGTPKRQRPTHQNDAVHLQRRVGLFSGVALIVGTMIGSGIFVSPSGLLVRTGSVGISFLIWLACGLLSLLGALAYAELGTMNTSSGAEWAYFMDAFGAPPAFLFSWVSTLVLKPSQMAIICLSFAQYAVEAFVSECDPPVAVVKMVAMLAIVSILCVNCYSVNLGMAVQNIFATAKMVAVLIVIGGGAYKLCQGNVQHLQNAFDNPAPPFGAIAAAFYTGLWAYDGWNNLNYVTEEIKNPS</sequence>
<gene>
    <name evidence="7" type="primary">Slc7a9_1</name>
    <name evidence="7" type="ORF">Bhyg_16418</name>
</gene>
<feature type="transmembrane region" description="Helical" evidence="6">
    <location>
        <begin position="205"/>
        <end position="225"/>
    </location>
</feature>
<keyword evidence="4 6" id="KW-0472">Membrane</keyword>
<reference evidence="7" key="1">
    <citation type="submission" date="2022-07" db="EMBL/GenBank/DDBJ databases">
        <authorList>
            <person name="Trinca V."/>
            <person name="Uliana J.V.C."/>
            <person name="Torres T.T."/>
            <person name="Ward R.J."/>
            <person name="Monesi N."/>
        </authorList>
    </citation>
    <scope>NUCLEOTIDE SEQUENCE</scope>
    <source>
        <strain evidence="7">HSMRA1968</strain>
        <tissue evidence="7">Whole embryos</tissue>
    </source>
</reference>
<dbReference type="Pfam" id="PF13520">
    <property type="entry name" value="AA_permease_2"/>
    <property type="match status" value="1"/>
</dbReference>
<dbReference type="PANTHER" id="PTHR11785">
    <property type="entry name" value="AMINO ACID TRANSPORTER"/>
    <property type="match status" value="1"/>
</dbReference>
<comment type="subcellular location">
    <subcellularLocation>
        <location evidence="1">Membrane</location>
        <topology evidence="1">Multi-pass membrane protein</topology>
    </subcellularLocation>
</comment>
<evidence type="ECO:0000313" key="7">
    <source>
        <dbReference type="EMBL" id="KAJ6624622.1"/>
    </source>
</evidence>
<proteinExistence type="predicted"/>
<feature type="transmembrane region" description="Helical" evidence="6">
    <location>
        <begin position="231"/>
        <end position="249"/>
    </location>
</feature>
<dbReference type="OrthoDB" id="5982228at2759"/>
<organism evidence="7 8">
    <name type="scientific">Pseudolycoriella hygida</name>
    <dbReference type="NCBI Taxonomy" id="35572"/>
    <lineage>
        <taxon>Eukaryota</taxon>
        <taxon>Metazoa</taxon>
        <taxon>Ecdysozoa</taxon>
        <taxon>Arthropoda</taxon>
        <taxon>Hexapoda</taxon>
        <taxon>Insecta</taxon>
        <taxon>Pterygota</taxon>
        <taxon>Neoptera</taxon>
        <taxon>Endopterygota</taxon>
        <taxon>Diptera</taxon>
        <taxon>Nematocera</taxon>
        <taxon>Sciaroidea</taxon>
        <taxon>Sciaridae</taxon>
        <taxon>Pseudolycoriella</taxon>
    </lineage>
</organism>
<evidence type="ECO:0000256" key="6">
    <source>
        <dbReference type="SAM" id="Phobius"/>
    </source>
</evidence>
<dbReference type="GO" id="GO:0015179">
    <property type="term" value="F:L-amino acid transmembrane transporter activity"/>
    <property type="evidence" value="ECO:0007669"/>
    <property type="project" value="TreeGrafter"/>
</dbReference>